<reference evidence="3 4" key="1">
    <citation type="journal article" date="2014" name="Agronomy (Basel)">
        <title>A Draft Genome Sequence for Ensete ventricosum, the Drought-Tolerant Tree Against Hunger.</title>
        <authorList>
            <person name="Harrison J."/>
            <person name="Moore K.A."/>
            <person name="Paszkiewicz K."/>
            <person name="Jones T."/>
            <person name="Grant M."/>
            <person name="Ambacheew D."/>
            <person name="Muzemil S."/>
            <person name="Studholme D.J."/>
        </authorList>
    </citation>
    <scope>NUCLEOTIDE SEQUENCE [LARGE SCALE GENOMIC DNA]</scope>
</reference>
<accession>A0A426X2P8</accession>
<dbReference type="GO" id="GO:0043539">
    <property type="term" value="F:protein serine/threonine kinase activator activity"/>
    <property type="evidence" value="ECO:0007669"/>
    <property type="project" value="InterPro"/>
</dbReference>
<name>A0A426X2P8_ENSVE</name>
<comment type="caution">
    <text evidence="3">The sequence shown here is derived from an EMBL/GenBank/DDBJ whole genome shotgun (WGS) entry which is preliminary data.</text>
</comment>
<evidence type="ECO:0000256" key="2">
    <source>
        <dbReference type="PROSITE-ProRule" id="PRU10141"/>
    </source>
</evidence>
<feature type="binding site" evidence="2">
    <location>
        <position position="144"/>
    </location>
    <ligand>
        <name>ATP</name>
        <dbReference type="ChEBI" id="CHEBI:30616"/>
    </ligand>
</feature>
<evidence type="ECO:0000256" key="1">
    <source>
        <dbReference type="ARBA" id="ARBA00008874"/>
    </source>
</evidence>
<dbReference type="PANTHER" id="PTHR48014">
    <property type="entry name" value="SERINE/THREONINE-PROTEIN KINASE FRAY2"/>
    <property type="match status" value="1"/>
</dbReference>
<proteinExistence type="inferred from homology"/>
<keyword evidence="2" id="KW-0067">ATP-binding</keyword>
<keyword evidence="2" id="KW-0547">Nucleotide-binding</keyword>
<protein>
    <recommendedName>
        <fullName evidence="5">Protein kinase domain-containing protein</fullName>
    </recommendedName>
</protein>
<dbReference type="InterPro" id="IPR017441">
    <property type="entry name" value="Protein_kinase_ATP_BS"/>
</dbReference>
<organism evidence="3 4">
    <name type="scientific">Ensete ventricosum</name>
    <name type="common">Abyssinian banana</name>
    <name type="synonym">Musa ensete</name>
    <dbReference type="NCBI Taxonomy" id="4639"/>
    <lineage>
        <taxon>Eukaryota</taxon>
        <taxon>Viridiplantae</taxon>
        <taxon>Streptophyta</taxon>
        <taxon>Embryophyta</taxon>
        <taxon>Tracheophyta</taxon>
        <taxon>Spermatophyta</taxon>
        <taxon>Magnoliopsida</taxon>
        <taxon>Liliopsida</taxon>
        <taxon>Zingiberales</taxon>
        <taxon>Musaceae</taxon>
        <taxon>Ensete</taxon>
    </lineage>
</organism>
<dbReference type="InterPro" id="IPR047173">
    <property type="entry name" value="STRAD_A/B-like"/>
</dbReference>
<comment type="similarity">
    <text evidence="1">Belongs to the protein kinase superfamily. STE Ser/Thr protein kinase family. STE20 subfamily.</text>
</comment>
<dbReference type="GO" id="GO:0005524">
    <property type="term" value="F:ATP binding"/>
    <property type="evidence" value="ECO:0007669"/>
    <property type="project" value="UniProtKB-UniRule"/>
</dbReference>
<gene>
    <name evidence="3" type="ORF">B296_00048384</name>
</gene>
<dbReference type="SUPFAM" id="SSF56112">
    <property type="entry name" value="Protein kinase-like (PK-like)"/>
    <property type="match status" value="1"/>
</dbReference>
<sequence>MSCLHPSRTGGSSYVAVPQLRCFPHPAHGPPAPAWACGSRKLSTVPGIIRKVFGTGKIRRFALGRRPTARTDHKLRPTATSALGISHRFRPFVSSKGMGRNGTVRRSYSASSADYRLLEEVGYGASATVYRAIYLPTKEIVAVKRLDLDRCNSNFVSPSLTVSFVSGDSSRCCGGVGWGCE</sequence>
<dbReference type="PROSITE" id="PS00107">
    <property type="entry name" value="PROTEIN_KINASE_ATP"/>
    <property type="match status" value="1"/>
</dbReference>
<dbReference type="InterPro" id="IPR011009">
    <property type="entry name" value="Kinase-like_dom_sf"/>
</dbReference>
<dbReference type="PANTHER" id="PTHR48014:SF21">
    <property type="entry name" value="SERINE_THREONINE-PROTEIN KINASE FRAY2"/>
    <property type="match status" value="1"/>
</dbReference>
<dbReference type="Gene3D" id="3.30.200.20">
    <property type="entry name" value="Phosphorylase Kinase, domain 1"/>
    <property type="match status" value="1"/>
</dbReference>
<evidence type="ECO:0008006" key="5">
    <source>
        <dbReference type="Google" id="ProtNLM"/>
    </source>
</evidence>
<evidence type="ECO:0000313" key="3">
    <source>
        <dbReference type="EMBL" id="RRT33744.1"/>
    </source>
</evidence>
<dbReference type="EMBL" id="AMZH03028344">
    <property type="protein sequence ID" value="RRT33744.1"/>
    <property type="molecule type" value="Genomic_DNA"/>
</dbReference>
<dbReference type="Proteomes" id="UP000287651">
    <property type="component" value="Unassembled WGS sequence"/>
</dbReference>
<evidence type="ECO:0000313" key="4">
    <source>
        <dbReference type="Proteomes" id="UP000287651"/>
    </source>
</evidence>
<dbReference type="AlphaFoldDB" id="A0A426X2P8"/>